<protein>
    <recommendedName>
        <fullName evidence="10">Transcription elongation factor 1 homolog</fullName>
    </recommendedName>
</protein>
<accession>A0A0E9NE05</accession>
<evidence type="ECO:0000256" key="8">
    <source>
        <dbReference type="ARBA" id="ARBA00023163"/>
    </source>
</evidence>
<comment type="similarity">
    <text evidence="3 10">Belongs to the ELOF1 family.</text>
</comment>
<dbReference type="GO" id="GO:0008270">
    <property type="term" value="F:zinc ion binding"/>
    <property type="evidence" value="ECO:0007669"/>
    <property type="project" value="UniProtKB-KW"/>
</dbReference>
<evidence type="ECO:0000256" key="7">
    <source>
        <dbReference type="ARBA" id="ARBA00023015"/>
    </source>
</evidence>
<dbReference type="EMBL" id="BACD03000012">
    <property type="protein sequence ID" value="GAO47931.1"/>
    <property type="molecule type" value="Genomic_DNA"/>
</dbReference>
<dbReference type="GO" id="GO:0008023">
    <property type="term" value="C:transcription elongation factor complex"/>
    <property type="evidence" value="ECO:0007669"/>
    <property type="project" value="TreeGrafter"/>
</dbReference>
<evidence type="ECO:0000256" key="4">
    <source>
        <dbReference type="ARBA" id="ARBA00022723"/>
    </source>
</evidence>
<sequence>MGKRSKAAKPKSAPKEKLSQTFNCLFCNQDNSVICKLDKKANVGTIRCTNCHQAFQTGITHLSDAVDVYSDWIDACDEVNKEGGGGGFARRDSLDGYDEEELEGGMGVGLVEEGAFRVL</sequence>
<reference evidence="11 12" key="2">
    <citation type="journal article" date="2014" name="J. Gen. Appl. Microbiol.">
        <title>The early diverging ascomycetous budding yeast Saitoella complicata has three histone deacetylases belonging to the Clr6, Hos2, and Rpd3 lineages.</title>
        <authorList>
            <person name="Nishida H."/>
            <person name="Matsumoto T."/>
            <person name="Kondo S."/>
            <person name="Hamamoto M."/>
            <person name="Yoshikawa H."/>
        </authorList>
    </citation>
    <scope>NUCLEOTIDE SEQUENCE [LARGE SCALE GENOMIC DNA]</scope>
    <source>
        <strain evidence="11 12">NRRL Y-17804</strain>
    </source>
</reference>
<dbReference type="FunFam" id="2.20.25.190:FF:000001">
    <property type="entry name" value="Transcription elongation factor 1 homolog"/>
    <property type="match status" value="1"/>
</dbReference>
<dbReference type="Pfam" id="PF05129">
    <property type="entry name" value="Zn_ribbon_Elf1"/>
    <property type="match status" value="1"/>
</dbReference>
<evidence type="ECO:0000256" key="6">
    <source>
        <dbReference type="ARBA" id="ARBA00022833"/>
    </source>
</evidence>
<proteinExistence type="inferred from homology"/>
<organism evidence="11 12">
    <name type="scientific">Saitoella complicata (strain BCRC 22490 / CBS 7301 / JCM 7358 / NBRC 10748 / NRRL Y-17804)</name>
    <dbReference type="NCBI Taxonomy" id="698492"/>
    <lineage>
        <taxon>Eukaryota</taxon>
        <taxon>Fungi</taxon>
        <taxon>Dikarya</taxon>
        <taxon>Ascomycota</taxon>
        <taxon>Taphrinomycotina</taxon>
        <taxon>Taphrinomycotina incertae sedis</taxon>
        <taxon>Saitoella</taxon>
    </lineage>
</organism>
<dbReference type="GO" id="GO:0006368">
    <property type="term" value="P:transcription elongation by RNA polymerase II"/>
    <property type="evidence" value="ECO:0007669"/>
    <property type="project" value="TreeGrafter"/>
</dbReference>
<evidence type="ECO:0000256" key="2">
    <source>
        <dbReference type="ARBA" id="ARBA00004123"/>
    </source>
</evidence>
<evidence type="ECO:0000313" key="12">
    <source>
        <dbReference type="Proteomes" id="UP000033140"/>
    </source>
</evidence>
<dbReference type="AlphaFoldDB" id="A0A0E9NE05"/>
<gene>
    <name evidence="11" type="ORF">G7K_2126-t1</name>
</gene>
<dbReference type="PANTHER" id="PTHR20934">
    <property type="entry name" value="TRANSCRIPTION ELONGATION FACTOR 1 HOMOLOG"/>
    <property type="match status" value="1"/>
</dbReference>
<keyword evidence="9 10" id="KW-0539">Nucleus</keyword>
<evidence type="ECO:0000256" key="1">
    <source>
        <dbReference type="ARBA" id="ARBA00003357"/>
    </source>
</evidence>
<comment type="function">
    <text evidence="1 10">Transcription elongation factor implicated in the maintenance of proper chromatin structure in actively transcribed regions.</text>
</comment>
<comment type="caution">
    <text evidence="11">The sequence shown here is derived from an EMBL/GenBank/DDBJ whole genome shotgun (WGS) entry which is preliminary data.</text>
</comment>
<keyword evidence="4 10" id="KW-0479">Metal-binding</keyword>
<reference evidence="11 12" key="3">
    <citation type="journal article" date="2015" name="Genome Announc.">
        <title>Draft Genome Sequence of the Archiascomycetous Yeast Saitoella complicata.</title>
        <authorList>
            <person name="Yamauchi K."/>
            <person name="Kondo S."/>
            <person name="Hamamoto M."/>
            <person name="Takahashi Y."/>
            <person name="Ogura Y."/>
            <person name="Hayashi T."/>
            <person name="Nishida H."/>
        </authorList>
    </citation>
    <scope>NUCLEOTIDE SEQUENCE [LARGE SCALE GENOMIC DNA]</scope>
    <source>
        <strain evidence="11 12">NRRL Y-17804</strain>
    </source>
</reference>
<comment type="subcellular location">
    <subcellularLocation>
        <location evidence="2 10">Nucleus</location>
    </subcellularLocation>
</comment>
<keyword evidence="5 10" id="KW-0863">Zinc-finger</keyword>
<evidence type="ECO:0000256" key="3">
    <source>
        <dbReference type="ARBA" id="ARBA00009730"/>
    </source>
</evidence>
<dbReference type="STRING" id="698492.A0A0E9NE05"/>
<dbReference type="InterPro" id="IPR007808">
    <property type="entry name" value="Elf1"/>
</dbReference>
<evidence type="ECO:0000256" key="10">
    <source>
        <dbReference type="RuleBase" id="RU364033"/>
    </source>
</evidence>
<keyword evidence="7 10" id="KW-0805">Transcription regulation</keyword>
<dbReference type="Proteomes" id="UP000033140">
    <property type="component" value="Unassembled WGS sequence"/>
</dbReference>
<dbReference type="Gene3D" id="2.20.25.190">
    <property type="match status" value="1"/>
</dbReference>
<dbReference type="InterPro" id="IPR038567">
    <property type="entry name" value="T_Elf1_sf"/>
</dbReference>
<dbReference type="GO" id="GO:0000993">
    <property type="term" value="F:RNA polymerase II complex binding"/>
    <property type="evidence" value="ECO:0007669"/>
    <property type="project" value="TreeGrafter"/>
</dbReference>
<evidence type="ECO:0000256" key="5">
    <source>
        <dbReference type="ARBA" id="ARBA00022771"/>
    </source>
</evidence>
<dbReference type="SUPFAM" id="SSF57783">
    <property type="entry name" value="Zinc beta-ribbon"/>
    <property type="match status" value="1"/>
</dbReference>
<keyword evidence="12" id="KW-1185">Reference proteome</keyword>
<keyword evidence="6 10" id="KW-0862">Zinc</keyword>
<dbReference type="PANTHER" id="PTHR20934:SF0">
    <property type="entry name" value="TRANSCRIPTION ELONGATION FACTOR 1 HOMOLOG"/>
    <property type="match status" value="1"/>
</dbReference>
<name>A0A0E9NE05_SAICN</name>
<keyword evidence="8 10" id="KW-0804">Transcription</keyword>
<reference evidence="11 12" key="1">
    <citation type="journal article" date="2011" name="J. Gen. Appl. Microbiol.">
        <title>Draft genome sequencing of the enigmatic yeast Saitoella complicata.</title>
        <authorList>
            <person name="Nishida H."/>
            <person name="Hamamoto M."/>
            <person name="Sugiyama J."/>
        </authorList>
    </citation>
    <scope>NUCLEOTIDE SEQUENCE [LARGE SCALE GENOMIC DNA]</scope>
    <source>
        <strain evidence="11 12">NRRL Y-17804</strain>
    </source>
</reference>
<evidence type="ECO:0000313" key="11">
    <source>
        <dbReference type="EMBL" id="GAO47931.1"/>
    </source>
</evidence>
<evidence type="ECO:0000256" key="9">
    <source>
        <dbReference type="ARBA" id="ARBA00023242"/>
    </source>
</evidence>
<dbReference type="OMA" id="CLDANKK"/>